<feature type="binding site" evidence="8">
    <location>
        <position position="264"/>
    </location>
    <ligand>
        <name>Zn(2+)</name>
        <dbReference type="ChEBI" id="CHEBI:29105"/>
    </ligand>
</feature>
<dbReference type="InterPro" id="IPR016305">
    <property type="entry name" value="Mannose-6-P_Isomerase"/>
</dbReference>
<proteinExistence type="inferred from homology"/>
<evidence type="ECO:0000259" key="10">
    <source>
        <dbReference type="Pfam" id="PF20511"/>
    </source>
</evidence>
<dbReference type="PRINTS" id="PR00714">
    <property type="entry name" value="MAN6PISMRASE"/>
</dbReference>
<feature type="binding site" evidence="8">
    <location>
        <position position="135"/>
    </location>
    <ligand>
        <name>Zn(2+)</name>
        <dbReference type="ChEBI" id="CHEBI:29105"/>
    </ligand>
</feature>
<dbReference type="Proteomes" id="UP000239352">
    <property type="component" value="Unassembled WGS sequence"/>
</dbReference>
<dbReference type="NCBIfam" id="TIGR00218">
    <property type="entry name" value="manA"/>
    <property type="match status" value="1"/>
</dbReference>
<dbReference type="PIRSF" id="PIRSF001480">
    <property type="entry name" value="Mannose-6-phosphate_isomerase"/>
    <property type="match status" value="1"/>
</dbReference>
<dbReference type="Gene3D" id="1.10.441.10">
    <property type="entry name" value="Phosphomannose Isomerase, domain 2"/>
    <property type="match status" value="1"/>
</dbReference>
<reference evidence="11 12" key="1">
    <citation type="submission" date="2018-03" db="EMBL/GenBank/DDBJ databases">
        <title>Actinopolyspora mortivallis from Sahara, screening for active biomolecules.</title>
        <authorList>
            <person name="Selama O."/>
            <person name="Wellington E.M.H."/>
            <person name="Hacene H."/>
        </authorList>
    </citation>
    <scope>NUCLEOTIDE SEQUENCE [LARGE SCALE GENOMIC DNA]</scope>
    <source>
        <strain evidence="11 12">M5A</strain>
    </source>
</reference>
<keyword evidence="4 8" id="KW-0479">Metal-binding</keyword>
<dbReference type="PANTHER" id="PTHR10309:SF0">
    <property type="entry name" value="MANNOSE-6-PHOSPHATE ISOMERASE"/>
    <property type="match status" value="1"/>
</dbReference>
<dbReference type="GO" id="GO:0005829">
    <property type="term" value="C:cytosol"/>
    <property type="evidence" value="ECO:0007669"/>
    <property type="project" value="TreeGrafter"/>
</dbReference>
<dbReference type="RefSeq" id="WP_106114460.1">
    <property type="nucleotide sequence ID" value="NZ_PVSR01000027.1"/>
</dbReference>
<evidence type="ECO:0000256" key="4">
    <source>
        <dbReference type="ARBA" id="ARBA00022723"/>
    </source>
</evidence>
<dbReference type="InParanoid" id="A0A2T0GUH7"/>
<dbReference type="GO" id="GO:0005975">
    <property type="term" value="P:carbohydrate metabolic process"/>
    <property type="evidence" value="ECO:0007669"/>
    <property type="project" value="InterPro"/>
</dbReference>
<evidence type="ECO:0000256" key="8">
    <source>
        <dbReference type="PIRSR" id="PIRSR001480-2"/>
    </source>
</evidence>
<dbReference type="AlphaFoldDB" id="A0A2T0GUH7"/>
<comment type="cofactor">
    <cofactor evidence="8">
        <name>Zn(2+)</name>
        <dbReference type="ChEBI" id="CHEBI:29105"/>
    </cofactor>
    <text evidence="8">Binds 1 zinc ion per subunit.</text>
</comment>
<evidence type="ECO:0000256" key="7">
    <source>
        <dbReference type="PIRSR" id="PIRSR001480-1"/>
    </source>
</evidence>
<dbReference type="GO" id="GO:0004476">
    <property type="term" value="F:mannose-6-phosphate isomerase activity"/>
    <property type="evidence" value="ECO:0007669"/>
    <property type="project" value="UniProtKB-EC"/>
</dbReference>
<dbReference type="InterPro" id="IPR001250">
    <property type="entry name" value="Man6P_Isoase-1"/>
</dbReference>
<evidence type="ECO:0000256" key="5">
    <source>
        <dbReference type="ARBA" id="ARBA00022833"/>
    </source>
</evidence>
<dbReference type="CDD" id="cd07011">
    <property type="entry name" value="cupin_PMI_type_I_N"/>
    <property type="match status" value="1"/>
</dbReference>
<dbReference type="InterPro" id="IPR014710">
    <property type="entry name" value="RmlC-like_jellyroll"/>
</dbReference>
<dbReference type="GO" id="GO:0008270">
    <property type="term" value="F:zinc ion binding"/>
    <property type="evidence" value="ECO:0007669"/>
    <property type="project" value="InterPro"/>
</dbReference>
<gene>
    <name evidence="11" type="primary">manA</name>
    <name evidence="11" type="ORF">CEP50_14330</name>
</gene>
<dbReference type="InterPro" id="IPR046457">
    <property type="entry name" value="PMI_typeI_cat"/>
</dbReference>
<name>A0A2T0GUH7_ACTMO</name>
<dbReference type="Pfam" id="PF20511">
    <property type="entry name" value="PMI_typeI_cat"/>
    <property type="match status" value="1"/>
</dbReference>
<feature type="region of interest" description="Disordered" evidence="9">
    <location>
        <begin position="106"/>
        <end position="128"/>
    </location>
</feature>
<evidence type="ECO:0000313" key="11">
    <source>
        <dbReference type="EMBL" id="PRW62683.1"/>
    </source>
</evidence>
<feature type="compositionally biased region" description="Basic and acidic residues" evidence="9">
    <location>
        <begin position="110"/>
        <end position="127"/>
    </location>
</feature>
<protein>
    <recommendedName>
        <fullName evidence="3">mannose-6-phosphate isomerase</fullName>
        <ecNumber evidence="3">5.3.1.8</ecNumber>
    </recommendedName>
</protein>
<evidence type="ECO:0000256" key="2">
    <source>
        <dbReference type="ARBA" id="ARBA00010772"/>
    </source>
</evidence>
<sequence>MELLRNAVRPYAWGSRTAIAELLGRPVPAPHPEAELWMGAHPGDSSRLLRHDGSEVPLVRLLDSEPTYQLGRGCTGRWGNRLPFLMKVLAADEPLSLQAHPSSEQAAEGFAREEEAGIPRNAPDRNYPDPTAKPELICALTEFHALAGFRDAHRTVRLLNQLDVPGLRAHTGLLEAQPDRDGLRALFTTWITLPEDTLRALMPELLRACSEHVRAEGEFRLECATVLELGESYPNDAGVLASLLLNRLVLQPGEAIYLPPGNLHAYLRGTGIEILANSDNILRCGLTPKHVDVAELLRVLDFDNGRMRVSTGTRRDANLTVYQTEADEFELSRVDWPCGDNAEVALDSAGPQILLCTGGGVRLSPLNTGHGVNGHGVPSSLRELELERGDSVWLAASDPCVVARPLDTAAETQLFRAAPGLV</sequence>
<comment type="similarity">
    <text evidence="2">Belongs to the mannose-6-phosphate isomerase type 1 family.</text>
</comment>
<dbReference type="EC" id="5.3.1.8" evidence="3"/>
<evidence type="ECO:0000256" key="3">
    <source>
        <dbReference type="ARBA" id="ARBA00011956"/>
    </source>
</evidence>
<keyword evidence="12" id="KW-1185">Reference proteome</keyword>
<feature type="active site" evidence="7">
    <location>
        <position position="283"/>
    </location>
</feature>
<dbReference type="Gene3D" id="2.60.120.10">
    <property type="entry name" value="Jelly Rolls"/>
    <property type="match status" value="2"/>
</dbReference>
<dbReference type="PANTHER" id="PTHR10309">
    <property type="entry name" value="MANNOSE-6-PHOSPHATE ISOMERASE"/>
    <property type="match status" value="1"/>
</dbReference>
<keyword evidence="5 8" id="KW-0862">Zinc</keyword>
<dbReference type="EMBL" id="PVSR01000027">
    <property type="protein sequence ID" value="PRW62683.1"/>
    <property type="molecule type" value="Genomic_DNA"/>
</dbReference>
<dbReference type="STRING" id="1050202.GCA_000384035_02827"/>
<evidence type="ECO:0000256" key="6">
    <source>
        <dbReference type="ARBA" id="ARBA00023235"/>
    </source>
</evidence>
<evidence type="ECO:0000313" key="12">
    <source>
        <dbReference type="Proteomes" id="UP000239352"/>
    </source>
</evidence>
<dbReference type="FunCoup" id="A0A2T0GUH7">
    <property type="interactions" value="379"/>
</dbReference>
<evidence type="ECO:0000256" key="1">
    <source>
        <dbReference type="ARBA" id="ARBA00000757"/>
    </source>
</evidence>
<comment type="caution">
    <text evidence="11">The sequence shown here is derived from an EMBL/GenBank/DDBJ whole genome shotgun (WGS) entry which is preliminary data.</text>
</comment>
<feature type="domain" description="Phosphomannose isomerase type I catalytic" evidence="10">
    <location>
        <begin position="4"/>
        <end position="151"/>
    </location>
</feature>
<accession>A0A2T0GUH7</accession>
<feature type="binding site" evidence="8">
    <location>
        <position position="100"/>
    </location>
    <ligand>
        <name>Zn(2+)</name>
        <dbReference type="ChEBI" id="CHEBI:29105"/>
    </ligand>
</feature>
<dbReference type="InterPro" id="IPR011051">
    <property type="entry name" value="RmlC_Cupin_sf"/>
</dbReference>
<feature type="binding site" evidence="8">
    <location>
        <position position="98"/>
    </location>
    <ligand>
        <name>Zn(2+)</name>
        <dbReference type="ChEBI" id="CHEBI:29105"/>
    </ligand>
</feature>
<dbReference type="SUPFAM" id="SSF51182">
    <property type="entry name" value="RmlC-like cupins"/>
    <property type="match status" value="1"/>
</dbReference>
<dbReference type="GO" id="GO:0009298">
    <property type="term" value="P:GDP-mannose biosynthetic process"/>
    <property type="evidence" value="ECO:0007669"/>
    <property type="project" value="InterPro"/>
</dbReference>
<comment type="catalytic activity">
    <reaction evidence="1">
        <text>D-mannose 6-phosphate = D-fructose 6-phosphate</text>
        <dbReference type="Rhea" id="RHEA:12356"/>
        <dbReference type="ChEBI" id="CHEBI:58735"/>
        <dbReference type="ChEBI" id="CHEBI:61527"/>
        <dbReference type="EC" id="5.3.1.8"/>
    </reaction>
</comment>
<evidence type="ECO:0000256" key="9">
    <source>
        <dbReference type="SAM" id="MobiDB-lite"/>
    </source>
</evidence>
<keyword evidence="6 11" id="KW-0413">Isomerase</keyword>
<organism evidence="11 12">
    <name type="scientific">Actinopolyspora mortivallis</name>
    <dbReference type="NCBI Taxonomy" id="33906"/>
    <lineage>
        <taxon>Bacteria</taxon>
        <taxon>Bacillati</taxon>
        <taxon>Actinomycetota</taxon>
        <taxon>Actinomycetes</taxon>
        <taxon>Actinopolysporales</taxon>
        <taxon>Actinopolysporaceae</taxon>
        <taxon>Actinopolyspora</taxon>
    </lineage>
</organism>